<dbReference type="SMART" id="SM00268">
    <property type="entry name" value="ACTIN"/>
    <property type="match status" value="1"/>
</dbReference>
<dbReference type="Gene3D" id="3.30.200.20">
    <property type="entry name" value="Phosphorylase Kinase, domain 1"/>
    <property type="match status" value="1"/>
</dbReference>
<dbReference type="InterPro" id="IPR004000">
    <property type="entry name" value="Actin"/>
</dbReference>
<feature type="compositionally biased region" description="Polar residues" evidence="11">
    <location>
        <begin position="477"/>
        <end position="487"/>
    </location>
</feature>
<dbReference type="PANTHER" id="PTHR47634">
    <property type="entry name" value="PROTEIN KINASE DOMAIN-CONTAINING PROTEIN-RELATED"/>
    <property type="match status" value="1"/>
</dbReference>
<comment type="caution">
    <text evidence="13">The sequence shown here is derived from an EMBL/GenBank/DDBJ whole genome shotgun (WGS) entry which is preliminary data.</text>
</comment>
<feature type="region of interest" description="Disordered" evidence="11">
    <location>
        <begin position="825"/>
        <end position="980"/>
    </location>
</feature>
<dbReference type="Gene3D" id="1.10.510.10">
    <property type="entry name" value="Transferase(Phosphotransferase) domain 1"/>
    <property type="match status" value="1"/>
</dbReference>
<feature type="compositionally biased region" description="Acidic residues" evidence="11">
    <location>
        <begin position="944"/>
        <end position="958"/>
    </location>
</feature>
<dbReference type="InterPro" id="IPR017441">
    <property type="entry name" value="Protein_kinase_ATP_BS"/>
</dbReference>
<evidence type="ECO:0000256" key="3">
    <source>
        <dbReference type="ARBA" id="ARBA00022679"/>
    </source>
</evidence>
<feature type="domain" description="Protein kinase" evidence="12">
    <location>
        <begin position="276"/>
        <end position="681"/>
    </location>
</feature>
<dbReference type="SUPFAM" id="SSF56112">
    <property type="entry name" value="Protein kinase-like (PK-like)"/>
    <property type="match status" value="1"/>
</dbReference>
<reference evidence="13 14" key="1">
    <citation type="journal article" date="2022" name="bioRxiv">
        <title>Genomics of Preaxostyla Flagellates Illuminates Evolutionary Transitions and the Path Towards Mitochondrial Loss.</title>
        <authorList>
            <person name="Novak L.V.F."/>
            <person name="Treitli S.C."/>
            <person name="Pyrih J."/>
            <person name="Halakuc P."/>
            <person name="Pipaliya S.V."/>
            <person name="Vacek V."/>
            <person name="Brzon O."/>
            <person name="Soukal P."/>
            <person name="Eme L."/>
            <person name="Dacks J.B."/>
            <person name="Karnkowska A."/>
            <person name="Elias M."/>
            <person name="Hampl V."/>
        </authorList>
    </citation>
    <scope>NUCLEOTIDE SEQUENCE [LARGE SCALE GENOMIC DNA]</scope>
    <source>
        <strain evidence="13">NAU3</strain>
        <tissue evidence="13">Gut</tissue>
    </source>
</reference>
<dbReference type="SUPFAM" id="SSF53067">
    <property type="entry name" value="Actin-like ATPase domain"/>
    <property type="match status" value="1"/>
</dbReference>
<feature type="compositionally biased region" description="Basic and acidic residues" evidence="11">
    <location>
        <begin position="825"/>
        <end position="860"/>
    </location>
</feature>
<keyword evidence="6 9" id="KW-0067">ATP-binding</keyword>
<evidence type="ECO:0000256" key="9">
    <source>
        <dbReference type="PROSITE-ProRule" id="PRU10141"/>
    </source>
</evidence>
<evidence type="ECO:0000256" key="10">
    <source>
        <dbReference type="RuleBase" id="RU000487"/>
    </source>
</evidence>
<evidence type="ECO:0000256" key="11">
    <source>
        <dbReference type="SAM" id="MobiDB-lite"/>
    </source>
</evidence>
<dbReference type="PROSITE" id="PS00107">
    <property type="entry name" value="PROTEIN_KINASE_ATP"/>
    <property type="match status" value="1"/>
</dbReference>
<evidence type="ECO:0000256" key="6">
    <source>
        <dbReference type="ARBA" id="ARBA00022840"/>
    </source>
</evidence>
<feature type="compositionally biased region" description="Basic residues" evidence="11">
    <location>
        <begin position="886"/>
        <end position="899"/>
    </location>
</feature>
<comment type="similarity">
    <text evidence="10">Belongs to the actin family.</text>
</comment>
<keyword evidence="14" id="KW-1185">Reference proteome</keyword>
<feature type="compositionally biased region" description="Basic residues" evidence="11">
    <location>
        <begin position="436"/>
        <end position="450"/>
    </location>
</feature>
<dbReference type="PANTHER" id="PTHR47634:SF9">
    <property type="entry name" value="PROTEIN KINASE DOMAIN-CONTAINING PROTEIN-RELATED"/>
    <property type="match status" value="1"/>
</dbReference>
<evidence type="ECO:0000256" key="8">
    <source>
        <dbReference type="ARBA" id="ARBA00048679"/>
    </source>
</evidence>
<evidence type="ECO:0000256" key="1">
    <source>
        <dbReference type="ARBA" id="ARBA00012513"/>
    </source>
</evidence>
<dbReference type="SMART" id="SM00220">
    <property type="entry name" value="S_TKc"/>
    <property type="match status" value="1"/>
</dbReference>
<feature type="compositionally biased region" description="Basic residues" evidence="11">
    <location>
        <begin position="861"/>
        <end position="870"/>
    </location>
</feature>
<dbReference type="PRINTS" id="PR00190">
    <property type="entry name" value="ACTIN"/>
</dbReference>
<dbReference type="InterPro" id="IPR008271">
    <property type="entry name" value="Ser/Thr_kinase_AS"/>
</dbReference>
<keyword evidence="4 9" id="KW-0547">Nucleotide-binding</keyword>
<comment type="catalytic activity">
    <reaction evidence="8">
        <text>L-seryl-[protein] + ATP = O-phospho-L-seryl-[protein] + ADP + H(+)</text>
        <dbReference type="Rhea" id="RHEA:17989"/>
        <dbReference type="Rhea" id="RHEA-COMP:9863"/>
        <dbReference type="Rhea" id="RHEA-COMP:11604"/>
        <dbReference type="ChEBI" id="CHEBI:15378"/>
        <dbReference type="ChEBI" id="CHEBI:29999"/>
        <dbReference type="ChEBI" id="CHEBI:30616"/>
        <dbReference type="ChEBI" id="CHEBI:83421"/>
        <dbReference type="ChEBI" id="CHEBI:456216"/>
        <dbReference type="EC" id="2.7.11.1"/>
    </reaction>
</comment>
<evidence type="ECO:0000256" key="2">
    <source>
        <dbReference type="ARBA" id="ARBA00022527"/>
    </source>
</evidence>
<dbReference type="Gene3D" id="3.30.420.40">
    <property type="match status" value="1"/>
</dbReference>
<dbReference type="Proteomes" id="UP001281761">
    <property type="component" value="Unassembled WGS sequence"/>
</dbReference>
<dbReference type="GO" id="GO:0004674">
    <property type="term" value="F:protein serine/threonine kinase activity"/>
    <property type="evidence" value="ECO:0007669"/>
    <property type="project" value="UniProtKB-KW"/>
</dbReference>
<evidence type="ECO:0000256" key="5">
    <source>
        <dbReference type="ARBA" id="ARBA00022777"/>
    </source>
</evidence>
<gene>
    <name evidence="13" type="ORF">BLNAU_18958</name>
</gene>
<evidence type="ECO:0000256" key="4">
    <source>
        <dbReference type="ARBA" id="ARBA00022741"/>
    </source>
</evidence>
<feature type="compositionally biased region" description="Polar residues" evidence="11">
    <location>
        <begin position="451"/>
        <end position="469"/>
    </location>
</feature>
<dbReference type="EMBL" id="JARBJD010000237">
    <property type="protein sequence ID" value="KAK2946116.1"/>
    <property type="molecule type" value="Genomic_DNA"/>
</dbReference>
<feature type="binding site" evidence="9">
    <location>
        <position position="305"/>
    </location>
    <ligand>
        <name>ATP</name>
        <dbReference type="ChEBI" id="CHEBI:30616"/>
    </ligand>
</feature>
<dbReference type="PROSITE" id="PS00108">
    <property type="entry name" value="PROTEIN_KINASE_ST"/>
    <property type="match status" value="1"/>
</dbReference>
<feature type="region of interest" description="Disordered" evidence="11">
    <location>
        <begin position="692"/>
        <end position="770"/>
    </location>
</feature>
<keyword evidence="5 13" id="KW-0418">Kinase</keyword>
<sequence length="980" mass="110720">MTKKKSLVLTALRKTSGVVLDCGEGVCTVSAISNGFYLQGAQHRLPFGGRDITKFLIKTMFEAGYNFSSSSDFDIAREIKEDLSFVSDDYNADIQRGFKESPFPKAHTLPDGSIIELGVERFCCVEGFFHPNLLGYENGGIQDAILQAIMSCGVDVRSTLMKNIILTGGSTLSENFANRLQNELNEAVSEGANEGVDLFTVHAEKNRELLQWIGGSLLAKSARDQIGWITREKYSEWVDPPLTLMDEFSSSDEGNDNYRKGGYHPVEVGDILNDRYRVERKLGWGHFSTVWFCTDLNTEGHVAIKIIRSDPTYSAAARDEIKILEQISQADPEMKERVCHLLDSFSIVGPNGKHICIVTEALGPSLLSLIRLYNHRGIPLPIVRHITKQLLQSLDFLHRKLKIIHTDLKPENILLEWPIVFTHAKTGGGMSQQSSKNKRKNDRRKKKRQGLKTQTDGPTPSDQPLTPISSLPPADSNHVTPSTSQVSEPLPHSALPTDTKIFSGTNPHPSGLEKYNVRLTDFGNACWTYRHFTTNIQTCEYRAPESIIKSKRYNTSCDIWSVACLVFEMLTGDYLFEPKKGKDYSMDEDHLALIIELIGSPPLSFIHSTPACQTLFSVTSSSISVKHIKTNDTWPLSSVLLDKYRFLDGIASETAGFLLKMLKWDTEERLTAEQLLTEDWLKEDGERDELINEKREWEELMGSPTNDEEPRPSDENVNLAESPEHQHTTAISEGPVDASPDRSSPQLPSNVEEERKEGFAGESGEGDRPLEECLDQLKVTPKDVDQGPVFLCLNSVDGRRWKENTFFGPADLFAVMLPEDDVLAVDEKKWQIEKRKEERRKEEEKRKEMEKGRKEKEKGKSGGKKKKKEEKKKEEQKKEEDATNPKGRKKRNKKNRKKKQQGEQKENEDGEEEKGADEQPKDEEDENPKDENEDESRDGNSDQAQEDEKDGLDGDELLETTVPETYEDEENKPDLFSSEI</sequence>
<dbReference type="Gene3D" id="3.90.640.10">
    <property type="entry name" value="Actin, Chain A, domain 4"/>
    <property type="match status" value="1"/>
</dbReference>
<proteinExistence type="inferred from homology"/>
<dbReference type="Pfam" id="PF00022">
    <property type="entry name" value="Actin"/>
    <property type="match status" value="1"/>
</dbReference>
<dbReference type="InterPro" id="IPR000719">
    <property type="entry name" value="Prot_kinase_dom"/>
</dbReference>
<dbReference type="PROSITE" id="PS50011">
    <property type="entry name" value="PROTEIN_KINASE_DOM"/>
    <property type="match status" value="1"/>
</dbReference>
<protein>
    <recommendedName>
        <fullName evidence="1">non-specific serine/threonine protein kinase</fullName>
        <ecNumber evidence="1">2.7.11.1</ecNumber>
    </recommendedName>
</protein>
<dbReference type="InterPro" id="IPR051334">
    <property type="entry name" value="SRPK"/>
</dbReference>
<evidence type="ECO:0000259" key="12">
    <source>
        <dbReference type="PROSITE" id="PS50011"/>
    </source>
</evidence>
<evidence type="ECO:0000313" key="13">
    <source>
        <dbReference type="EMBL" id="KAK2946116.1"/>
    </source>
</evidence>
<name>A0ABQ9X2W8_9EUKA</name>
<dbReference type="InterPro" id="IPR011009">
    <property type="entry name" value="Kinase-like_dom_sf"/>
</dbReference>
<dbReference type="InterPro" id="IPR043129">
    <property type="entry name" value="ATPase_NBD"/>
</dbReference>
<comment type="catalytic activity">
    <reaction evidence="7">
        <text>L-threonyl-[protein] + ATP = O-phospho-L-threonyl-[protein] + ADP + H(+)</text>
        <dbReference type="Rhea" id="RHEA:46608"/>
        <dbReference type="Rhea" id="RHEA-COMP:11060"/>
        <dbReference type="Rhea" id="RHEA-COMP:11605"/>
        <dbReference type="ChEBI" id="CHEBI:15378"/>
        <dbReference type="ChEBI" id="CHEBI:30013"/>
        <dbReference type="ChEBI" id="CHEBI:30616"/>
        <dbReference type="ChEBI" id="CHEBI:61977"/>
        <dbReference type="ChEBI" id="CHEBI:456216"/>
        <dbReference type="EC" id="2.7.11.1"/>
    </reaction>
</comment>
<evidence type="ECO:0000313" key="14">
    <source>
        <dbReference type="Proteomes" id="UP001281761"/>
    </source>
</evidence>
<feature type="compositionally biased region" description="Basic and acidic residues" evidence="11">
    <location>
        <begin position="871"/>
        <end position="883"/>
    </location>
</feature>
<dbReference type="EC" id="2.7.11.1" evidence="1"/>
<dbReference type="Pfam" id="PF00069">
    <property type="entry name" value="Pkinase"/>
    <property type="match status" value="2"/>
</dbReference>
<feature type="region of interest" description="Disordered" evidence="11">
    <location>
        <begin position="426"/>
        <end position="507"/>
    </location>
</feature>
<evidence type="ECO:0000256" key="7">
    <source>
        <dbReference type="ARBA" id="ARBA00047899"/>
    </source>
</evidence>
<organism evidence="13 14">
    <name type="scientific">Blattamonas nauphoetae</name>
    <dbReference type="NCBI Taxonomy" id="2049346"/>
    <lineage>
        <taxon>Eukaryota</taxon>
        <taxon>Metamonada</taxon>
        <taxon>Preaxostyla</taxon>
        <taxon>Oxymonadida</taxon>
        <taxon>Blattamonas</taxon>
    </lineage>
</organism>
<accession>A0ABQ9X2W8</accession>
<keyword evidence="2 13" id="KW-0723">Serine/threonine-protein kinase</keyword>
<feature type="compositionally biased region" description="Basic and acidic residues" evidence="11">
    <location>
        <begin position="752"/>
        <end position="770"/>
    </location>
</feature>
<keyword evidence="3 13" id="KW-0808">Transferase</keyword>
<feature type="compositionally biased region" description="Acidic residues" evidence="11">
    <location>
        <begin position="908"/>
        <end position="936"/>
    </location>
</feature>